<accession>A0A8H7CJ18</accession>
<dbReference type="EMBL" id="JACAZH010000031">
    <property type="protein sequence ID" value="KAF7339310.1"/>
    <property type="molecule type" value="Genomic_DNA"/>
</dbReference>
<evidence type="ECO:0000313" key="2">
    <source>
        <dbReference type="Proteomes" id="UP000623467"/>
    </source>
</evidence>
<proteinExistence type="predicted"/>
<name>A0A8H7CJ18_9AGAR</name>
<dbReference type="Proteomes" id="UP000623467">
    <property type="component" value="Unassembled WGS sequence"/>
</dbReference>
<comment type="caution">
    <text evidence="1">The sequence shown here is derived from an EMBL/GenBank/DDBJ whole genome shotgun (WGS) entry which is preliminary data.</text>
</comment>
<dbReference type="AlphaFoldDB" id="A0A8H7CJ18"/>
<protein>
    <submittedName>
        <fullName evidence="1">Uncharacterized protein</fullName>
    </submittedName>
</protein>
<sequence length="170" mass="19648">MRNEKLTLGYMHANQPFDILPEEYFACGMPDNANPPWFVYGFAFPLSNSIGASVEMLQAMHRNVPTKFHEGNSVIDAICKYVESQVDANFEFEIRRAPVDCHPKIIFVFRICSSWMPRRPKTPEWVPVLAGVVAEIFEDLGWKAPQPKWYLHRNMSAYDDSRDFNNYPGL</sequence>
<dbReference type="OrthoDB" id="3050272at2759"/>
<reference evidence="1" key="1">
    <citation type="submission" date="2020-05" db="EMBL/GenBank/DDBJ databases">
        <title>Mycena genomes resolve the evolution of fungal bioluminescence.</title>
        <authorList>
            <person name="Tsai I.J."/>
        </authorList>
    </citation>
    <scope>NUCLEOTIDE SEQUENCE</scope>
    <source>
        <strain evidence="1">160909Yilan</strain>
    </source>
</reference>
<organism evidence="1 2">
    <name type="scientific">Mycena sanguinolenta</name>
    <dbReference type="NCBI Taxonomy" id="230812"/>
    <lineage>
        <taxon>Eukaryota</taxon>
        <taxon>Fungi</taxon>
        <taxon>Dikarya</taxon>
        <taxon>Basidiomycota</taxon>
        <taxon>Agaricomycotina</taxon>
        <taxon>Agaricomycetes</taxon>
        <taxon>Agaricomycetidae</taxon>
        <taxon>Agaricales</taxon>
        <taxon>Marasmiineae</taxon>
        <taxon>Mycenaceae</taxon>
        <taxon>Mycena</taxon>
    </lineage>
</organism>
<gene>
    <name evidence="1" type="ORF">MSAN_02144600</name>
</gene>
<evidence type="ECO:0000313" key="1">
    <source>
        <dbReference type="EMBL" id="KAF7339310.1"/>
    </source>
</evidence>
<keyword evidence="2" id="KW-1185">Reference proteome</keyword>